<dbReference type="AlphaFoldDB" id="A0AAW1BHE8"/>
<reference evidence="4 5" key="1">
    <citation type="journal article" date="2024" name="Proc. Natl. Acad. Sci. U.S.A.">
        <title>The genetic regulatory architecture and epigenomic basis for age-related changes in rattlesnake venom.</title>
        <authorList>
            <person name="Hogan M.P."/>
            <person name="Holding M.L."/>
            <person name="Nystrom G.S."/>
            <person name="Colston T.J."/>
            <person name="Bartlett D.A."/>
            <person name="Mason A.J."/>
            <person name="Ellsworth S.A."/>
            <person name="Rautsaw R.M."/>
            <person name="Lawrence K.C."/>
            <person name="Strickland J.L."/>
            <person name="He B."/>
            <person name="Fraser P."/>
            <person name="Margres M.J."/>
            <person name="Gilbert D.M."/>
            <person name="Gibbs H.L."/>
            <person name="Parkinson C.L."/>
            <person name="Rokyta D.R."/>
        </authorList>
    </citation>
    <scope>NUCLEOTIDE SEQUENCE [LARGE SCALE GENOMIC DNA]</scope>
    <source>
        <strain evidence="4">DRR0105</strain>
    </source>
</reference>
<proteinExistence type="inferred from homology"/>
<organism evidence="4 5">
    <name type="scientific">Crotalus adamanteus</name>
    <name type="common">Eastern diamondback rattlesnake</name>
    <dbReference type="NCBI Taxonomy" id="8729"/>
    <lineage>
        <taxon>Eukaryota</taxon>
        <taxon>Metazoa</taxon>
        <taxon>Chordata</taxon>
        <taxon>Craniata</taxon>
        <taxon>Vertebrata</taxon>
        <taxon>Euteleostomi</taxon>
        <taxon>Lepidosauria</taxon>
        <taxon>Squamata</taxon>
        <taxon>Bifurcata</taxon>
        <taxon>Unidentata</taxon>
        <taxon>Episquamata</taxon>
        <taxon>Toxicofera</taxon>
        <taxon>Serpentes</taxon>
        <taxon>Colubroidea</taxon>
        <taxon>Viperidae</taxon>
        <taxon>Crotalinae</taxon>
        <taxon>Crotalus</taxon>
    </lineage>
</organism>
<keyword evidence="2" id="KW-0479">Metal-binding</keyword>
<dbReference type="GO" id="GO:0020037">
    <property type="term" value="F:heme binding"/>
    <property type="evidence" value="ECO:0007669"/>
    <property type="project" value="InterPro"/>
</dbReference>
<dbReference type="GO" id="GO:0006805">
    <property type="term" value="P:xenobiotic metabolic process"/>
    <property type="evidence" value="ECO:0007669"/>
    <property type="project" value="TreeGrafter"/>
</dbReference>
<dbReference type="PANTHER" id="PTHR24300">
    <property type="entry name" value="CYTOCHROME P450 508A4-RELATED"/>
    <property type="match status" value="1"/>
</dbReference>
<keyword evidence="5" id="KW-1185">Reference proteome</keyword>
<dbReference type="GO" id="GO:0006082">
    <property type="term" value="P:organic acid metabolic process"/>
    <property type="evidence" value="ECO:0007669"/>
    <property type="project" value="TreeGrafter"/>
</dbReference>
<dbReference type="EMBL" id="JAOTOJ010000005">
    <property type="protein sequence ID" value="KAK9401439.1"/>
    <property type="molecule type" value="Genomic_DNA"/>
</dbReference>
<keyword evidence="3" id="KW-0408">Iron</keyword>
<evidence type="ECO:0000313" key="4">
    <source>
        <dbReference type="EMBL" id="KAK9401439.1"/>
    </source>
</evidence>
<dbReference type="InterPro" id="IPR001128">
    <property type="entry name" value="Cyt_P450"/>
</dbReference>
<dbReference type="InterPro" id="IPR050182">
    <property type="entry name" value="Cytochrome_P450_fam2"/>
</dbReference>
<comment type="similarity">
    <text evidence="1">Belongs to the cytochrome P450 family.</text>
</comment>
<evidence type="ECO:0000256" key="1">
    <source>
        <dbReference type="ARBA" id="ARBA00010617"/>
    </source>
</evidence>
<sequence>KEIEDVFGLSESISYQDQKKLPYTSAVIHEMQHVKYALFFGAPRKSKKNVNMRGYHRKMSSLFLQGSFIIPDLHSVLLDPEQWETPTEFNPNHFLDKDGKFMEREDFCPLE</sequence>
<dbReference type="SUPFAM" id="SSF48264">
    <property type="entry name" value="Cytochrome P450"/>
    <property type="match status" value="1"/>
</dbReference>
<protein>
    <submittedName>
        <fullName evidence="4">Cytochrome P450 2J2-like</fullName>
    </submittedName>
</protein>
<evidence type="ECO:0000256" key="2">
    <source>
        <dbReference type="ARBA" id="ARBA00022723"/>
    </source>
</evidence>
<comment type="caution">
    <text evidence="4">The sequence shown here is derived from an EMBL/GenBank/DDBJ whole genome shotgun (WGS) entry which is preliminary data.</text>
</comment>
<dbReference type="Gene3D" id="1.10.630.10">
    <property type="entry name" value="Cytochrome P450"/>
    <property type="match status" value="1"/>
</dbReference>
<dbReference type="InterPro" id="IPR036396">
    <property type="entry name" value="Cyt_P450_sf"/>
</dbReference>
<name>A0AAW1BHE8_CROAD</name>
<evidence type="ECO:0000256" key="3">
    <source>
        <dbReference type="ARBA" id="ARBA00023004"/>
    </source>
</evidence>
<feature type="non-terminal residue" evidence="4">
    <location>
        <position position="1"/>
    </location>
</feature>
<accession>A0AAW1BHE8</accession>
<dbReference type="GO" id="GO:0016712">
    <property type="term" value="F:oxidoreductase activity, acting on paired donors, with incorporation or reduction of molecular oxygen, reduced flavin or flavoprotein as one donor, and incorporation of one atom of oxygen"/>
    <property type="evidence" value="ECO:0007669"/>
    <property type="project" value="TreeGrafter"/>
</dbReference>
<dbReference type="GO" id="GO:0005737">
    <property type="term" value="C:cytoplasm"/>
    <property type="evidence" value="ECO:0007669"/>
    <property type="project" value="TreeGrafter"/>
</dbReference>
<gene>
    <name evidence="4" type="ORF">NXF25_012153</name>
</gene>
<dbReference type="GO" id="GO:0005506">
    <property type="term" value="F:iron ion binding"/>
    <property type="evidence" value="ECO:0007669"/>
    <property type="project" value="InterPro"/>
</dbReference>
<evidence type="ECO:0000313" key="5">
    <source>
        <dbReference type="Proteomes" id="UP001474421"/>
    </source>
</evidence>
<dbReference type="Proteomes" id="UP001474421">
    <property type="component" value="Unassembled WGS sequence"/>
</dbReference>
<dbReference type="PANTHER" id="PTHR24300:SF134">
    <property type="entry name" value="CYTOCHROME P450, FAMILY 2, SUBFAMILY AB, POLYPEPTIDE 2-RELATED"/>
    <property type="match status" value="1"/>
</dbReference>
<dbReference type="Pfam" id="PF00067">
    <property type="entry name" value="p450"/>
    <property type="match status" value="1"/>
</dbReference>